<dbReference type="InterPro" id="IPR037459">
    <property type="entry name" value="RhgT-like"/>
</dbReference>
<feature type="signal peptide" evidence="4">
    <location>
        <begin position="1"/>
        <end position="23"/>
    </location>
</feature>
<evidence type="ECO:0000256" key="3">
    <source>
        <dbReference type="SAM" id="MobiDB-lite"/>
    </source>
</evidence>
<organism evidence="5 6">
    <name type="scientific">Agrocybe chaxingu</name>
    <dbReference type="NCBI Taxonomy" id="84603"/>
    <lineage>
        <taxon>Eukaryota</taxon>
        <taxon>Fungi</taxon>
        <taxon>Dikarya</taxon>
        <taxon>Basidiomycota</taxon>
        <taxon>Agaricomycotina</taxon>
        <taxon>Agaricomycetes</taxon>
        <taxon>Agaricomycetidae</taxon>
        <taxon>Agaricales</taxon>
        <taxon>Agaricineae</taxon>
        <taxon>Strophariaceae</taxon>
        <taxon>Agrocybe</taxon>
    </lineage>
</organism>
<gene>
    <name evidence="5" type="ORF">NLJ89_g9189</name>
</gene>
<name>A0A9W8MTS8_9AGAR</name>
<feature type="compositionally biased region" description="Polar residues" evidence="3">
    <location>
        <begin position="545"/>
        <end position="568"/>
    </location>
</feature>
<keyword evidence="6" id="KW-1185">Reference proteome</keyword>
<feature type="region of interest" description="Disordered" evidence="3">
    <location>
        <begin position="605"/>
        <end position="626"/>
    </location>
</feature>
<keyword evidence="2" id="KW-0378">Hydrolase</keyword>
<feature type="region of interest" description="Disordered" evidence="3">
    <location>
        <begin position="248"/>
        <end position="302"/>
    </location>
</feature>
<dbReference type="Proteomes" id="UP001148786">
    <property type="component" value="Unassembled WGS sequence"/>
</dbReference>
<comment type="caution">
    <text evidence="5">The sequence shown here is derived from an EMBL/GenBank/DDBJ whole genome shotgun (WGS) entry which is preliminary data.</text>
</comment>
<evidence type="ECO:0000256" key="4">
    <source>
        <dbReference type="SAM" id="SignalP"/>
    </source>
</evidence>
<feature type="region of interest" description="Disordered" evidence="3">
    <location>
        <begin position="383"/>
        <end position="459"/>
    </location>
</feature>
<dbReference type="EMBL" id="JANKHO010001382">
    <property type="protein sequence ID" value="KAJ3501777.1"/>
    <property type="molecule type" value="Genomic_DNA"/>
</dbReference>
<evidence type="ECO:0000256" key="1">
    <source>
        <dbReference type="ARBA" id="ARBA00008668"/>
    </source>
</evidence>
<dbReference type="PANTHER" id="PTHR43695">
    <property type="entry name" value="PUTATIVE (AFU_ORTHOLOGUE AFUA_2G17250)-RELATED"/>
    <property type="match status" value="1"/>
</dbReference>
<comment type="similarity">
    <text evidence="1">Belongs to the 'GDSL' lipolytic enzyme family.</text>
</comment>
<feature type="region of interest" description="Disordered" evidence="3">
    <location>
        <begin position="326"/>
        <end position="353"/>
    </location>
</feature>
<sequence length="626" mass="66029">MQSLSYLYKIAAVLACLASLVSGQTNYMAGDSTMAKGRGGSGLEGWGTFLGQYVTIPVVNLAPGDFVIIEFGHNDVSAGAVDNGRQAAVGDDYNGTAIVKTTNGTSIVIHTFNYYVENAINTVEAKSAIPIIASDTPNNSWVNGAIAAPARFVGYSALAASRTSISFVDHYRYTAQSFQSVGEATTNTYFPKACSWFGPRANEEDTDGGTTPRPSLSPPPGSQPPRASTDKPIKRLFTTYTTPHDAVLSELHGTGPKSAANDKPIAPASIKDGLVSPDPIGTQQDEKAASPIPQDGPRFTSPDLLLDPFDGSTLGVLIPHAQELNQNGEEQSPSRINPAGGHDGAIHSNPPGSDAVWSHLSRVLDIQSEISKMHLEMESIGVSKGGDFKSQRLKPSSHKPIAPEGASDSSSLSPGDPVVPPGLQRPRQRAVSTISTISSVAEGEDEDDEGVNVPDEEAEKARLREQEFAKLASQFEGRKDAIQGIMSKLDDLSKTLSEFHALQMPNFDFPTSRNNSIGVTSPHMSAASPLASGEGEATSGRAPPSQASVPTSNRPYDWSQPGTASSSLAVHPPPFNRSKSDYIGPGAPPAKVVPTVLINSMDPEAHPHVMESPASTLGSFKLLSEK</sequence>
<dbReference type="GO" id="GO:0016787">
    <property type="term" value="F:hydrolase activity"/>
    <property type="evidence" value="ECO:0007669"/>
    <property type="project" value="UniProtKB-KW"/>
</dbReference>
<feature type="compositionally biased region" description="Polar residues" evidence="3">
    <location>
        <begin position="509"/>
        <end position="523"/>
    </location>
</feature>
<dbReference type="PANTHER" id="PTHR43695:SF1">
    <property type="entry name" value="RHAMNOGALACTURONAN ACETYLESTERASE"/>
    <property type="match status" value="1"/>
</dbReference>
<feature type="region of interest" description="Disordered" evidence="3">
    <location>
        <begin position="506"/>
        <end position="583"/>
    </location>
</feature>
<dbReference type="OrthoDB" id="2537650at2759"/>
<protein>
    <submittedName>
        <fullName evidence="5">Uncharacterized protein</fullName>
    </submittedName>
</protein>
<accession>A0A9W8MTS8</accession>
<reference evidence="5" key="1">
    <citation type="submission" date="2022-07" db="EMBL/GenBank/DDBJ databases">
        <title>Genome Sequence of Agrocybe chaxingu.</title>
        <authorList>
            <person name="Buettner E."/>
        </authorList>
    </citation>
    <scope>NUCLEOTIDE SEQUENCE</scope>
    <source>
        <strain evidence="5">MP-N11</strain>
    </source>
</reference>
<dbReference type="AlphaFoldDB" id="A0A9W8MTS8"/>
<feature type="compositionally biased region" description="Polar residues" evidence="3">
    <location>
        <begin position="326"/>
        <end position="335"/>
    </location>
</feature>
<feature type="compositionally biased region" description="Acidic residues" evidence="3">
    <location>
        <begin position="442"/>
        <end position="458"/>
    </location>
</feature>
<dbReference type="SUPFAM" id="SSF52266">
    <property type="entry name" value="SGNH hydrolase"/>
    <property type="match status" value="1"/>
</dbReference>
<feature type="region of interest" description="Disordered" evidence="3">
    <location>
        <begin position="196"/>
        <end position="230"/>
    </location>
</feature>
<feature type="chain" id="PRO_5040848407" evidence="4">
    <location>
        <begin position="24"/>
        <end position="626"/>
    </location>
</feature>
<dbReference type="Gene3D" id="3.40.50.1110">
    <property type="entry name" value="SGNH hydrolase"/>
    <property type="match status" value="2"/>
</dbReference>
<feature type="compositionally biased region" description="Polar residues" evidence="3">
    <location>
        <begin position="430"/>
        <end position="439"/>
    </location>
</feature>
<evidence type="ECO:0000313" key="6">
    <source>
        <dbReference type="Proteomes" id="UP001148786"/>
    </source>
</evidence>
<keyword evidence="4" id="KW-0732">Signal</keyword>
<proteinExistence type="inferred from homology"/>
<dbReference type="InterPro" id="IPR036514">
    <property type="entry name" value="SGNH_hydro_sf"/>
</dbReference>
<evidence type="ECO:0000256" key="2">
    <source>
        <dbReference type="ARBA" id="ARBA00022801"/>
    </source>
</evidence>
<evidence type="ECO:0000313" key="5">
    <source>
        <dbReference type="EMBL" id="KAJ3501777.1"/>
    </source>
</evidence>